<comment type="caution">
    <text evidence="2">The sequence shown here is derived from an EMBL/GenBank/DDBJ whole genome shotgun (WGS) entry which is preliminary data.</text>
</comment>
<evidence type="ECO:0000256" key="1">
    <source>
        <dbReference type="ARBA" id="ARBA00022679"/>
    </source>
</evidence>
<protein>
    <submittedName>
        <fullName evidence="2">Glycosyltransferase UGT90A7</fullName>
    </submittedName>
</protein>
<dbReference type="FunFam" id="3.40.50.2000:FF:000431">
    <property type="entry name" value="UDP-glycosyltransferase 90A1"/>
    <property type="match status" value="1"/>
</dbReference>
<dbReference type="Pfam" id="PF00201">
    <property type="entry name" value="UDPGT"/>
    <property type="match status" value="1"/>
</dbReference>
<organism evidence="2 3">
    <name type="scientific">Artemisia annua</name>
    <name type="common">Sweet wormwood</name>
    <dbReference type="NCBI Taxonomy" id="35608"/>
    <lineage>
        <taxon>Eukaryota</taxon>
        <taxon>Viridiplantae</taxon>
        <taxon>Streptophyta</taxon>
        <taxon>Embryophyta</taxon>
        <taxon>Tracheophyta</taxon>
        <taxon>Spermatophyta</taxon>
        <taxon>Magnoliopsida</taxon>
        <taxon>eudicotyledons</taxon>
        <taxon>Gunneridae</taxon>
        <taxon>Pentapetalae</taxon>
        <taxon>asterids</taxon>
        <taxon>campanulids</taxon>
        <taxon>Asterales</taxon>
        <taxon>Asteraceae</taxon>
        <taxon>Asteroideae</taxon>
        <taxon>Anthemideae</taxon>
        <taxon>Artemisiinae</taxon>
        <taxon>Artemisia</taxon>
    </lineage>
</organism>
<keyword evidence="3" id="KW-1185">Reference proteome</keyword>
<evidence type="ECO:0000313" key="2">
    <source>
        <dbReference type="EMBL" id="PWA39413.1"/>
    </source>
</evidence>
<keyword evidence="1 2" id="KW-0808">Transferase</keyword>
<dbReference type="Proteomes" id="UP000245207">
    <property type="component" value="Unassembled WGS sequence"/>
</dbReference>
<accession>A0A2U1KRT7</accession>
<dbReference type="GO" id="GO:0008194">
    <property type="term" value="F:UDP-glycosyltransferase activity"/>
    <property type="evidence" value="ECO:0007669"/>
    <property type="project" value="InterPro"/>
</dbReference>
<dbReference type="EMBL" id="PKPP01014662">
    <property type="protein sequence ID" value="PWA39413.1"/>
    <property type="molecule type" value="Genomic_DNA"/>
</dbReference>
<evidence type="ECO:0000313" key="3">
    <source>
        <dbReference type="Proteomes" id="UP000245207"/>
    </source>
</evidence>
<dbReference type="Gene3D" id="3.40.50.2000">
    <property type="entry name" value="Glycogen Phosphorylase B"/>
    <property type="match status" value="1"/>
</dbReference>
<sequence length="157" mass="17954">MTYMEAIAEGLQESEVNFLWVVRKPETSVLNELGEKVGERGIIVTKWVNQSDILKHESVKGFLRQCGWNSFLENICSEVPILAWPMIVEQPLNTRMVVEEIKIRLRVETCDRSVKGFVKLEGLKKMIKELMDEEKGKEVRKKFKEVGAAAKKAMAEG</sequence>
<dbReference type="STRING" id="35608.A0A2U1KRT7"/>
<reference evidence="2 3" key="1">
    <citation type="journal article" date="2018" name="Mol. Plant">
        <title>The genome of Artemisia annua provides insight into the evolution of Asteraceae family and artemisinin biosynthesis.</title>
        <authorList>
            <person name="Shen Q."/>
            <person name="Zhang L."/>
            <person name="Liao Z."/>
            <person name="Wang S."/>
            <person name="Yan T."/>
            <person name="Shi P."/>
            <person name="Liu M."/>
            <person name="Fu X."/>
            <person name="Pan Q."/>
            <person name="Wang Y."/>
            <person name="Lv Z."/>
            <person name="Lu X."/>
            <person name="Zhang F."/>
            <person name="Jiang W."/>
            <person name="Ma Y."/>
            <person name="Chen M."/>
            <person name="Hao X."/>
            <person name="Li L."/>
            <person name="Tang Y."/>
            <person name="Lv G."/>
            <person name="Zhou Y."/>
            <person name="Sun X."/>
            <person name="Brodelius P.E."/>
            <person name="Rose J.K.C."/>
            <person name="Tang K."/>
        </authorList>
    </citation>
    <scope>NUCLEOTIDE SEQUENCE [LARGE SCALE GENOMIC DNA]</scope>
    <source>
        <strain evidence="3">cv. Huhao1</strain>
        <tissue evidence="2">Leaf</tissue>
    </source>
</reference>
<dbReference type="PANTHER" id="PTHR48045:SF34">
    <property type="entry name" value="ISOFLAVONE 7-O-GLUCOSYLTRANSFERASE 1-LIKE"/>
    <property type="match status" value="1"/>
</dbReference>
<dbReference type="SUPFAM" id="SSF53756">
    <property type="entry name" value="UDP-Glycosyltransferase/glycogen phosphorylase"/>
    <property type="match status" value="1"/>
</dbReference>
<dbReference type="AlphaFoldDB" id="A0A2U1KRT7"/>
<dbReference type="OrthoDB" id="5835829at2759"/>
<gene>
    <name evidence="2" type="ORF">CTI12_AA570260</name>
</gene>
<dbReference type="PANTHER" id="PTHR48045">
    <property type="entry name" value="UDP-GLYCOSYLTRANSFERASE 72B1"/>
    <property type="match status" value="1"/>
</dbReference>
<dbReference type="InterPro" id="IPR002213">
    <property type="entry name" value="UDP_glucos_trans"/>
</dbReference>
<name>A0A2U1KRT7_ARTAN</name>
<proteinExistence type="predicted"/>
<dbReference type="CDD" id="cd03784">
    <property type="entry name" value="GT1_Gtf-like"/>
    <property type="match status" value="1"/>
</dbReference>